<dbReference type="Gene3D" id="3.40.50.720">
    <property type="entry name" value="NAD(P)-binding Rossmann-like Domain"/>
    <property type="match status" value="1"/>
</dbReference>
<proteinExistence type="predicted"/>
<keyword evidence="4" id="KW-1185">Reference proteome</keyword>
<feature type="domain" description="Ketoreductase" evidence="2">
    <location>
        <begin position="7"/>
        <end position="204"/>
    </location>
</feature>
<dbReference type="AlphaFoldDB" id="A0AAN8QGU8"/>
<gene>
    <name evidence="3" type="ORF">SNE40_000335</name>
</gene>
<dbReference type="Proteomes" id="UP001347796">
    <property type="component" value="Unassembled WGS sequence"/>
</dbReference>
<organism evidence="3 4">
    <name type="scientific">Patella caerulea</name>
    <name type="common">Rayed Mediterranean limpet</name>
    <dbReference type="NCBI Taxonomy" id="87958"/>
    <lineage>
        <taxon>Eukaryota</taxon>
        <taxon>Metazoa</taxon>
        <taxon>Spiralia</taxon>
        <taxon>Lophotrochozoa</taxon>
        <taxon>Mollusca</taxon>
        <taxon>Gastropoda</taxon>
        <taxon>Patellogastropoda</taxon>
        <taxon>Patelloidea</taxon>
        <taxon>Patellidae</taxon>
        <taxon>Patella</taxon>
    </lineage>
</organism>
<dbReference type="InterPro" id="IPR036291">
    <property type="entry name" value="NAD(P)-bd_dom_sf"/>
</dbReference>
<dbReference type="PRINTS" id="PR00081">
    <property type="entry name" value="GDHRDH"/>
</dbReference>
<dbReference type="InterPro" id="IPR002347">
    <property type="entry name" value="SDR_fam"/>
</dbReference>
<dbReference type="Pfam" id="PF13561">
    <property type="entry name" value="adh_short_C2"/>
    <property type="match status" value="1"/>
</dbReference>
<reference evidence="3 4" key="1">
    <citation type="submission" date="2024-01" db="EMBL/GenBank/DDBJ databases">
        <title>The genome of the rayed Mediterranean limpet Patella caerulea (Linnaeus, 1758).</title>
        <authorList>
            <person name="Anh-Thu Weber A."/>
            <person name="Halstead-Nussloch G."/>
        </authorList>
    </citation>
    <scope>NUCLEOTIDE SEQUENCE [LARGE SCALE GENOMIC DNA]</scope>
    <source>
        <strain evidence="3">AATW-2023a</strain>
        <tissue evidence="3">Whole specimen</tissue>
    </source>
</reference>
<name>A0AAN8QGU8_PATCE</name>
<dbReference type="PANTHER" id="PTHR43975:SF2">
    <property type="entry name" value="EG:BACR7A4.14 PROTEIN-RELATED"/>
    <property type="match status" value="1"/>
</dbReference>
<dbReference type="EMBL" id="JAZGQO010000001">
    <property type="protein sequence ID" value="KAK6194774.1"/>
    <property type="molecule type" value="Genomic_DNA"/>
</dbReference>
<dbReference type="InterPro" id="IPR057326">
    <property type="entry name" value="KR_dom"/>
</dbReference>
<dbReference type="FunFam" id="3.40.50.720:FF:000084">
    <property type="entry name" value="Short-chain dehydrogenase reductase"/>
    <property type="match status" value="1"/>
</dbReference>
<comment type="caution">
    <text evidence="3">The sequence shown here is derived from an EMBL/GenBank/DDBJ whole genome shotgun (WGS) entry which is preliminary data.</text>
</comment>
<sequence>MASLANKVILITGSSAGIGAGIAVHLAPLQPKLVLTGRNKDNLNKIAEKCQSAGLSADKIHTITADITRDEDLKNLIDGTVNKFNGLDVLVNNAGISYYKTTQETQMPKFDEIMAINVRAPCHLAQLAIPHLIKTKGTIINISSALGQKGIPQATAYCMSKSSIDHFTKLLAAELGPHRVRVNSVSPGFTRSELQLRAGMPKEQLEDYIKAQSYLTALGRAGEPDDIAKCVKFLASGEASYITGENILVDGGRNIAVPKFNISGN</sequence>
<dbReference type="NCBIfam" id="NF005559">
    <property type="entry name" value="PRK07231.1"/>
    <property type="match status" value="1"/>
</dbReference>
<dbReference type="GO" id="GO:0016491">
    <property type="term" value="F:oxidoreductase activity"/>
    <property type="evidence" value="ECO:0007669"/>
    <property type="project" value="UniProtKB-KW"/>
</dbReference>
<dbReference type="PRINTS" id="PR00080">
    <property type="entry name" value="SDRFAMILY"/>
</dbReference>
<protein>
    <recommendedName>
        <fullName evidence="2">Ketoreductase domain-containing protein</fullName>
    </recommendedName>
</protein>
<accession>A0AAN8QGU8</accession>
<dbReference type="GO" id="GO:0006629">
    <property type="term" value="P:lipid metabolic process"/>
    <property type="evidence" value="ECO:0007669"/>
    <property type="project" value="UniProtKB-ARBA"/>
</dbReference>
<dbReference type="SMART" id="SM00822">
    <property type="entry name" value="PKS_KR"/>
    <property type="match status" value="1"/>
</dbReference>
<dbReference type="PROSITE" id="PS00061">
    <property type="entry name" value="ADH_SHORT"/>
    <property type="match status" value="1"/>
</dbReference>
<evidence type="ECO:0000259" key="2">
    <source>
        <dbReference type="SMART" id="SM00822"/>
    </source>
</evidence>
<dbReference type="PANTHER" id="PTHR43975">
    <property type="entry name" value="ZGC:101858"/>
    <property type="match status" value="1"/>
</dbReference>
<evidence type="ECO:0000313" key="4">
    <source>
        <dbReference type="Proteomes" id="UP001347796"/>
    </source>
</evidence>
<keyword evidence="1" id="KW-0560">Oxidoreductase</keyword>
<evidence type="ECO:0000313" key="3">
    <source>
        <dbReference type="EMBL" id="KAK6194774.1"/>
    </source>
</evidence>
<dbReference type="InterPro" id="IPR020904">
    <property type="entry name" value="Sc_DH/Rdtase_CS"/>
</dbReference>
<evidence type="ECO:0000256" key="1">
    <source>
        <dbReference type="ARBA" id="ARBA00023002"/>
    </source>
</evidence>
<dbReference type="SUPFAM" id="SSF51735">
    <property type="entry name" value="NAD(P)-binding Rossmann-fold domains"/>
    <property type="match status" value="1"/>
</dbReference>